<dbReference type="Pfam" id="PF09651">
    <property type="entry name" value="Cas_APE2256"/>
    <property type="match status" value="1"/>
</dbReference>
<dbReference type="NCBIfam" id="TIGR02619">
    <property type="entry name" value="putative CRISPR-associated protein, APE2256 family"/>
    <property type="match status" value="1"/>
</dbReference>
<keyword evidence="3" id="KW-1185">Reference proteome</keyword>
<feature type="domain" description="CRISPR system ring nuclease SSO1393-like" evidence="1">
    <location>
        <begin position="73"/>
        <end position="210"/>
    </location>
</feature>
<evidence type="ECO:0000313" key="2">
    <source>
        <dbReference type="EMBL" id="BBL80785.1"/>
    </source>
</evidence>
<dbReference type="Gene3D" id="1.10.196.30">
    <property type="match status" value="1"/>
</dbReference>
<dbReference type="Gene3D" id="3.40.50.10770">
    <property type="entry name" value="Hypothetical protein VC1899 like domain (Restriction endonuclease-like)"/>
    <property type="match status" value="1"/>
</dbReference>
<name>A0A510HN34_9ACTN</name>
<reference evidence="2" key="1">
    <citation type="journal article" date="2019" name="Microbiol. Resour. Announc.">
        <title>Complete Genome Sequence of Rubrobacter xylanophilus Strain AA3-22, Isolated from Arima Onsen in Japan.</title>
        <authorList>
            <person name="Tomariguchi N."/>
            <person name="Miyazaki K."/>
        </authorList>
    </citation>
    <scope>NUCLEOTIDE SEQUENCE [LARGE SCALE GENOMIC DNA]</scope>
    <source>
        <strain evidence="2">AA3-22</strain>
    </source>
</reference>
<protein>
    <recommendedName>
        <fullName evidence="1">CRISPR system ring nuclease SSO1393-like domain-containing protein</fullName>
    </recommendedName>
</protein>
<dbReference type="AlphaFoldDB" id="A0A510HN34"/>
<proteinExistence type="predicted"/>
<gene>
    <name evidence="2" type="ORF">RxyAA322_26390</name>
</gene>
<dbReference type="Proteomes" id="UP000318065">
    <property type="component" value="Chromosome"/>
</dbReference>
<accession>A0A510HN34</accession>
<organism evidence="2 3">
    <name type="scientific">Rubrobacter xylanophilus</name>
    <dbReference type="NCBI Taxonomy" id="49319"/>
    <lineage>
        <taxon>Bacteria</taxon>
        <taxon>Bacillati</taxon>
        <taxon>Actinomycetota</taxon>
        <taxon>Rubrobacteria</taxon>
        <taxon>Rubrobacterales</taxon>
        <taxon>Rubrobacteraceae</taxon>
        <taxon>Rubrobacter</taxon>
    </lineage>
</organism>
<evidence type="ECO:0000259" key="1">
    <source>
        <dbReference type="Pfam" id="PF09651"/>
    </source>
</evidence>
<dbReference type="CDD" id="cd09742">
    <property type="entry name" value="Csm6_III-A"/>
    <property type="match status" value="1"/>
</dbReference>
<dbReference type="OrthoDB" id="9772362at2"/>
<dbReference type="InterPro" id="IPR013442">
    <property type="entry name" value="SSO1393-like"/>
</dbReference>
<evidence type="ECO:0000313" key="3">
    <source>
        <dbReference type="Proteomes" id="UP000318065"/>
    </source>
</evidence>
<sequence length="375" mass="43043">MEMAESKNRLVLTTCGTSLLTNGVDQEVRARINQLANHTERDLSAQDKELLDQHIDERSRLLSGTKNLDEIRSLSAELNGLITYFGGDLKPSPGRPDAHILLTSDTYLGRRIGEIIDEWLQSRGFSVQVWSPGGLTTRDREDFRHAMADLVLRCEQTLPGYRESGYRIVFNLTGGFKSIQGFMQTLGMFHADEMFYIFETGSSLITIPRLPVSLETGDLIRKHEQIFRRLGLAEELPLEECRGLPEILLFDDGQKAILSEWGQLVWQRSKWSLYLERLLDPLPGLRYSSNFRKKVRGLNLSPDRLATLNERLDELSLRVRGKRENLKSLDFKQLKGNPKPPSTHECDVWSDDERRLFGHYENETFVIDDIERGLH</sequence>
<dbReference type="EMBL" id="AP019791">
    <property type="protein sequence ID" value="BBL80785.1"/>
    <property type="molecule type" value="Genomic_DNA"/>
</dbReference>